<dbReference type="AlphaFoldDB" id="A0A0F6YFV9"/>
<evidence type="ECO:0000313" key="2">
    <source>
        <dbReference type="EMBL" id="AKF04095.1"/>
    </source>
</evidence>
<organism evidence="2 3">
    <name type="scientific">Sandaracinus amylolyticus</name>
    <dbReference type="NCBI Taxonomy" id="927083"/>
    <lineage>
        <taxon>Bacteria</taxon>
        <taxon>Pseudomonadati</taxon>
        <taxon>Myxococcota</taxon>
        <taxon>Polyangia</taxon>
        <taxon>Polyangiales</taxon>
        <taxon>Sandaracinaceae</taxon>
        <taxon>Sandaracinus</taxon>
    </lineage>
</organism>
<accession>A0A0F6YFV9</accession>
<dbReference type="EMBL" id="CP011125">
    <property type="protein sequence ID" value="AKF04095.1"/>
    <property type="molecule type" value="Genomic_DNA"/>
</dbReference>
<dbReference type="RefSeq" id="WP_053231475.1">
    <property type="nucleotide sequence ID" value="NZ_CP011125.1"/>
</dbReference>
<gene>
    <name evidence="2" type="ORF">DB32_001244</name>
</gene>
<feature type="chain" id="PRO_5002512384" description="Lipoprotein" evidence="1">
    <location>
        <begin position="17"/>
        <end position="254"/>
    </location>
</feature>
<name>A0A0F6YFV9_9BACT</name>
<feature type="signal peptide" evidence="1">
    <location>
        <begin position="1"/>
        <end position="16"/>
    </location>
</feature>
<dbReference type="Proteomes" id="UP000034883">
    <property type="component" value="Chromosome"/>
</dbReference>
<protein>
    <recommendedName>
        <fullName evidence="4">Lipoprotein</fullName>
    </recommendedName>
</protein>
<dbReference type="KEGG" id="samy:DB32_001244"/>
<reference evidence="2 3" key="1">
    <citation type="submission" date="2015-03" db="EMBL/GenBank/DDBJ databases">
        <title>Genome assembly of Sandaracinus amylolyticus DSM 53668.</title>
        <authorList>
            <person name="Sharma G."/>
            <person name="Subramanian S."/>
        </authorList>
    </citation>
    <scope>NUCLEOTIDE SEQUENCE [LARGE SCALE GENOMIC DNA]</scope>
    <source>
        <strain evidence="2 3">DSM 53668</strain>
    </source>
</reference>
<evidence type="ECO:0008006" key="4">
    <source>
        <dbReference type="Google" id="ProtNLM"/>
    </source>
</evidence>
<dbReference type="STRING" id="927083.DB32_001244"/>
<keyword evidence="3" id="KW-1185">Reference proteome</keyword>
<proteinExistence type="predicted"/>
<sequence>MSSSPALRFSSLALLAALVVGCSFDELDGDWSRGERGRTRWQIDDGLCPGFAGGCALDVPLAVGARTRIHVTGVDGDTVFAEAEGSVQLELYDVLSSDPAEPFFEIAAMHAGTGTLRLRDRVTGDEIDRIRVEVREATELDCGALATGVDVMWDVPQLAPSDPIELLMPGIVSSEPDAQLVCRARDERGPLLSADAIRWEVIEGADVIRLRTDGLFSFPPVEGARIRYDALARGEARIRVTLGEISRDLGVVVR</sequence>
<keyword evidence="1" id="KW-0732">Signal</keyword>
<evidence type="ECO:0000256" key="1">
    <source>
        <dbReference type="SAM" id="SignalP"/>
    </source>
</evidence>
<evidence type="ECO:0000313" key="3">
    <source>
        <dbReference type="Proteomes" id="UP000034883"/>
    </source>
</evidence>